<proteinExistence type="predicted"/>
<dbReference type="Proteomes" id="UP000050741">
    <property type="component" value="Unassembled WGS sequence"/>
</dbReference>
<evidence type="ECO:0000256" key="1">
    <source>
        <dbReference type="SAM" id="SignalP"/>
    </source>
</evidence>
<organism evidence="2 3">
    <name type="scientific">Globodera pallida</name>
    <name type="common">Potato cyst nematode worm</name>
    <name type="synonym">Heterodera pallida</name>
    <dbReference type="NCBI Taxonomy" id="36090"/>
    <lineage>
        <taxon>Eukaryota</taxon>
        <taxon>Metazoa</taxon>
        <taxon>Ecdysozoa</taxon>
        <taxon>Nematoda</taxon>
        <taxon>Chromadorea</taxon>
        <taxon>Rhabditida</taxon>
        <taxon>Tylenchina</taxon>
        <taxon>Tylenchomorpha</taxon>
        <taxon>Tylenchoidea</taxon>
        <taxon>Heteroderidae</taxon>
        <taxon>Heteroderinae</taxon>
        <taxon>Globodera</taxon>
    </lineage>
</organism>
<reference evidence="3" key="2">
    <citation type="submission" date="2016-06" db="UniProtKB">
        <authorList>
            <consortium name="WormBaseParasite"/>
        </authorList>
    </citation>
    <scope>IDENTIFICATION</scope>
</reference>
<evidence type="ECO:0000313" key="3">
    <source>
        <dbReference type="WBParaSite" id="GPLIN_001175600"/>
    </source>
</evidence>
<evidence type="ECO:0000313" key="2">
    <source>
        <dbReference type="Proteomes" id="UP000050741"/>
    </source>
</evidence>
<dbReference type="WBParaSite" id="GPLIN_001175600">
    <property type="protein sequence ID" value="GPLIN_001175600"/>
    <property type="gene ID" value="GPLIN_001175600"/>
</dbReference>
<feature type="chain" id="PRO_5008147549" evidence="1">
    <location>
        <begin position="19"/>
        <end position="88"/>
    </location>
</feature>
<keyword evidence="2" id="KW-1185">Reference proteome</keyword>
<sequence length="88" mass="10258">MWALTALFLLLWCGGVRCLLKRFRALTAPFLLLWCGGVRCLLNRFRAVTSPFVLQCIRLWHRFVQQFAQCLHNVVNPHQMLHCATKTC</sequence>
<feature type="signal peptide" evidence="1">
    <location>
        <begin position="1"/>
        <end position="18"/>
    </location>
</feature>
<protein>
    <submittedName>
        <fullName evidence="3">Secreted protein</fullName>
    </submittedName>
</protein>
<keyword evidence="1" id="KW-0732">Signal</keyword>
<accession>A0A183CFV1</accession>
<name>A0A183CFV1_GLOPA</name>
<dbReference type="AlphaFoldDB" id="A0A183CFV1"/>
<reference evidence="2" key="1">
    <citation type="submission" date="2014-05" db="EMBL/GenBank/DDBJ databases">
        <title>The genome and life-stage specific transcriptomes of Globodera pallida elucidate key aspects of plant parasitism by a cyst nematode.</title>
        <authorList>
            <person name="Cotton J.A."/>
            <person name="Lilley C.J."/>
            <person name="Jones L.M."/>
            <person name="Kikuchi T."/>
            <person name="Reid A.J."/>
            <person name="Thorpe P."/>
            <person name="Tsai I.J."/>
            <person name="Beasley H."/>
            <person name="Blok V."/>
            <person name="Cock P.J.A."/>
            <person name="Van den Akker S.E."/>
            <person name="Holroyd N."/>
            <person name="Hunt M."/>
            <person name="Mantelin S."/>
            <person name="Naghra H."/>
            <person name="Pain A."/>
            <person name="Palomares-Rius J.E."/>
            <person name="Zarowiecki M."/>
            <person name="Berriman M."/>
            <person name="Jones J.T."/>
            <person name="Urwin P.E."/>
        </authorList>
    </citation>
    <scope>NUCLEOTIDE SEQUENCE [LARGE SCALE GENOMIC DNA]</scope>
    <source>
        <strain evidence="2">Lindley</strain>
    </source>
</reference>